<dbReference type="Pfam" id="PF10346">
    <property type="entry name" value="Con-6"/>
    <property type="match status" value="1"/>
</dbReference>
<protein>
    <submittedName>
        <fullName evidence="2">Uncharacterized protein</fullName>
    </submittedName>
</protein>
<proteinExistence type="predicted"/>
<dbReference type="OrthoDB" id="3353448at2759"/>
<gene>
    <name evidence="2" type="ORF">M413DRAFT_23799</name>
</gene>
<evidence type="ECO:0000256" key="1">
    <source>
        <dbReference type="SAM" id="MobiDB-lite"/>
    </source>
</evidence>
<keyword evidence="3" id="KW-1185">Reference proteome</keyword>
<dbReference type="HOGENOM" id="CLU_160876_0_0_1"/>
<dbReference type="AlphaFoldDB" id="A0A0C3CB17"/>
<name>A0A0C3CB17_HEBCY</name>
<evidence type="ECO:0000313" key="2">
    <source>
        <dbReference type="EMBL" id="KIM46005.1"/>
    </source>
</evidence>
<organism evidence="2 3">
    <name type="scientific">Hebeloma cylindrosporum</name>
    <dbReference type="NCBI Taxonomy" id="76867"/>
    <lineage>
        <taxon>Eukaryota</taxon>
        <taxon>Fungi</taxon>
        <taxon>Dikarya</taxon>
        <taxon>Basidiomycota</taxon>
        <taxon>Agaricomycotina</taxon>
        <taxon>Agaricomycetes</taxon>
        <taxon>Agaricomycetidae</taxon>
        <taxon>Agaricales</taxon>
        <taxon>Agaricineae</taxon>
        <taxon>Hymenogastraceae</taxon>
        <taxon>Hebeloma</taxon>
    </lineage>
</organism>
<evidence type="ECO:0000313" key="3">
    <source>
        <dbReference type="Proteomes" id="UP000053424"/>
    </source>
</evidence>
<reference evidence="2 3" key="1">
    <citation type="submission" date="2014-04" db="EMBL/GenBank/DDBJ databases">
        <authorList>
            <consortium name="DOE Joint Genome Institute"/>
            <person name="Kuo A."/>
            <person name="Gay G."/>
            <person name="Dore J."/>
            <person name="Kohler A."/>
            <person name="Nagy L.G."/>
            <person name="Floudas D."/>
            <person name="Copeland A."/>
            <person name="Barry K.W."/>
            <person name="Cichocki N."/>
            <person name="Veneault-Fourrey C."/>
            <person name="LaButti K."/>
            <person name="Lindquist E.A."/>
            <person name="Lipzen A."/>
            <person name="Lundell T."/>
            <person name="Morin E."/>
            <person name="Murat C."/>
            <person name="Sun H."/>
            <person name="Tunlid A."/>
            <person name="Henrissat B."/>
            <person name="Grigoriev I.V."/>
            <person name="Hibbett D.S."/>
            <person name="Martin F."/>
            <person name="Nordberg H.P."/>
            <person name="Cantor M.N."/>
            <person name="Hua S.X."/>
        </authorList>
    </citation>
    <scope>NUCLEOTIDE SEQUENCE [LARGE SCALE GENOMIC DNA]</scope>
    <source>
        <strain evidence="3">h7</strain>
    </source>
</reference>
<feature type="region of interest" description="Disordered" evidence="1">
    <location>
        <begin position="1"/>
        <end position="49"/>
    </location>
</feature>
<dbReference type="Proteomes" id="UP000053424">
    <property type="component" value="Unassembled WGS sequence"/>
</dbReference>
<dbReference type="InterPro" id="IPR018824">
    <property type="entry name" value="Conidiation-specific_6"/>
</dbReference>
<sequence length="91" mass="10425">MPLFSSRATTAPAHHHHGFFHRRDRDRVAGGYKGALSNPNTTRAGRKQAKHELRAMGRGYETHVSFMTKVKRALGIRSTPRRQRAAKRTRY</sequence>
<dbReference type="EMBL" id="KN831771">
    <property type="protein sequence ID" value="KIM46005.1"/>
    <property type="molecule type" value="Genomic_DNA"/>
</dbReference>
<reference evidence="3" key="2">
    <citation type="submission" date="2015-01" db="EMBL/GenBank/DDBJ databases">
        <title>Evolutionary Origins and Diversification of the Mycorrhizal Mutualists.</title>
        <authorList>
            <consortium name="DOE Joint Genome Institute"/>
            <consortium name="Mycorrhizal Genomics Consortium"/>
            <person name="Kohler A."/>
            <person name="Kuo A."/>
            <person name="Nagy L.G."/>
            <person name="Floudas D."/>
            <person name="Copeland A."/>
            <person name="Barry K.W."/>
            <person name="Cichocki N."/>
            <person name="Veneault-Fourrey C."/>
            <person name="LaButti K."/>
            <person name="Lindquist E.A."/>
            <person name="Lipzen A."/>
            <person name="Lundell T."/>
            <person name="Morin E."/>
            <person name="Murat C."/>
            <person name="Riley R."/>
            <person name="Ohm R."/>
            <person name="Sun H."/>
            <person name="Tunlid A."/>
            <person name="Henrissat B."/>
            <person name="Grigoriev I.V."/>
            <person name="Hibbett D.S."/>
            <person name="Martin F."/>
        </authorList>
    </citation>
    <scope>NUCLEOTIDE SEQUENCE [LARGE SCALE GENOMIC DNA]</scope>
    <source>
        <strain evidence="3">h7</strain>
    </source>
</reference>
<accession>A0A0C3CB17</accession>